<protein>
    <recommendedName>
        <fullName evidence="3">SprT-like family protein</fullName>
    </recommendedName>
</protein>
<gene>
    <name evidence="1" type="ORF">EV385_1079</name>
</gene>
<name>A0A4Q7ZG41_9ACTN</name>
<keyword evidence="2" id="KW-1185">Reference proteome</keyword>
<evidence type="ECO:0000313" key="1">
    <source>
        <dbReference type="EMBL" id="RZU49334.1"/>
    </source>
</evidence>
<reference evidence="1 2" key="1">
    <citation type="submission" date="2019-02" db="EMBL/GenBank/DDBJ databases">
        <title>Sequencing the genomes of 1000 actinobacteria strains.</title>
        <authorList>
            <person name="Klenk H.-P."/>
        </authorList>
    </citation>
    <scope>NUCLEOTIDE SEQUENCE [LARGE SCALE GENOMIC DNA]</scope>
    <source>
        <strain evidence="1 2">DSM 45162</strain>
    </source>
</reference>
<proteinExistence type="predicted"/>
<dbReference type="Proteomes" id="UP000292564">
    <property type="component" value="Unassembled WGS sequence"/>
</dbReference>
<evidence type="ECO:0008006" key="3">
    <source>
        <dbReference type="Google" id="ProtNLM"/>
    </source>
</evidence>
<dbReference type="NCBIfam" id="NF041638">
    <property type="entry name" value="QRL_CxxC_CxxC"/>
    <property type="match status" value="1"/>
</dbReference>
<dbReference type="AlphaFoldDB" id="A0A4Q7ZG41"/>
<dbReference type="InterPro" id="IPR048142">
    <property type="entry name" value="QRL_CxxC_CxxC"/>
</dbReference>
<sequence length="414" mass="44862">MTTTDTPVLTPTCQPSPFTTAGLLSALESCWAAIRTRHPEVPAAVLIVGSGSPATGSKSMKWGHFASLRWQHGDQQLPEVLISGEGLKRTPAEVFTTLLHEATHGLADTRGVQDTSRQGRWHNKKFATLAAELGLTAVKDDKLGYSPCTLNDTTAADYADVITTLADALKAYRHPEPTGDGKQRTNNNNGVSAECECPRKIRLSGKAFEEGPIVCAACTAAFLPDEIDRDTYEHPTFGPACTHGDALADDTRQIGGCEICGTPGVPVMRTSDPDPRVPQLVCVNQQSCASHFDGTDSEDLMVFYDPTGAKYGIPTYPFKMAPTGLATVRQLRARGLRPGGQEIAAQILWRRGDRRAYLYRIDLAKPKRQATPAQRAAIDKALTARRTCGTCGQLRDYYIPTRTGACLDCTEVKR</sequence>
<organism evidence="1 2">
    <name type="scientific">Krasilnikovia cinnamomea</name>
    <dbReference type="NCBI Taxonomy" id="349313"/>
    <lineage>
        <taxon>Bacteria</taxon>
        <taxon>Bacillati</taxon>
        <taxon>Actinomycetota</taxon>
        <taxon>Actinomycetes</taxon>
        <taxon>Micromonosporales</taxon>
        <taxon>Micromonosporaceae</taxon>
        <taxon>Krasilnikovia</taxon>
    </lineage>
</organism>
<comment type="caution">
    <text evidence="1">The sequence shown here is derived from an EMBL/GenBank/DDBJ whole genome shotgun (WGS) entry which is preliminary data.</text>
</comment>
<dbReference type="EMBL" id="SHKY01000001">
    <property type="protein sequence ID" value="RZU49334.1"/>
    <property type="molecule type" value="Genomic_DNA"/>
</dbReference>
<evidence type="ECO:0000313" key="2">
    <source>
        <dbReference type="Proteomes" id="UP000292564"/>
    </source>
</evidence>
<accession>A0A4Q7ZG41</accession>